<evidence type="ECO:0000313" key="3">
    <source>
        <dbReference type="Proteomes" id="UP000216998"/>
    </source>
</evidence>
<proteinExistence type="predicted"/>
<dbReference type="NCBIfam" id="NF033889">
    <property type="entry name" value="termin_lrg_T7"/>
    <property type="match status" value="1"/>
</dbReference>
<dbReference type="InterPro" id="IPR027417">
    <property type="entry name" value="P-loop_NTPase"/>
</dbReference>
<dbReference type="EMBL" id="NOXU01000019">
    <property type="protein sequence ID" value="OYQ36992.1"/>
    <property type="molecule type" value="Genomic_DNA"/>
</dbReference>
<accession>A0A255Z6E2</accession>
<comment type="caution">
    <text evidence="2">The sequence shown here is derived from an EMBL/GenBank/DDBJ whole genome shotgun (WGS) entry which is preliminary data.</text>
</comment>
<dbReference type="OrthoDB" id="1634373at2"/>
<keyword evidence="3" id="KW-1185">Reference proteome</keyword>
<organism evidence="2 3">
    <name type="scientific">Niveispirillum lacus</name>
    <dbReference type="NCBI Taxonomy" id="1981099"/>
    <lineage>
        <taxon>Bacteria</taxon>
        <taxon>Pseudomonadati</taxon>
        <taxon>Pseudomonadota</taxon>
        <taxon>Alphaproteobacteria</taxon>
        <taxon>Rhodospirillales</taxon>
        <taxon>Azospirillaceae</taxon>
        <taxon>Niveispirillum</taxon>
    </lineage>
</organism>
<name>A0A255Z6E2_9PROT</name>
<gene>
    <name evidence="2" type="ORF">CHU95_03125</name>
</gene>
<evidence type="ECO:0000256" key="1">
    <source>
        <dbReference type="SAM" id="MobiDB-lite"/>
    </source>
</evidence>
<evidence type="ECO:0000313" key="2">
    <source>
        <dbReference type="EMBL" id="OYQ36992.1"/>
    </source>
</evidence>
<sequence length="494" mass="54951">METADPGGKEGFVTFLDRWNAEQGLKTPGLHTDMAGWLERRWRAGSKELLLLAFRDSGKSTLIGLFCAWLLYLDANRRVMVLAADTHLAKKMVRTVKRIVERHPLCQGMKPPKPDLWGAEEFAIARDKVGRDPSMVAKGITANVTGSHADIVVCDDVEVPNTCGTAEKRQELRQRLGEIAYVLSPGGTQLYIGTPHSFQSIYSQRACVEEGEEGPFLDGFERLERPILTETGASAWPERFTPESIDRIRRRSSANKFASQMMLRPVSLEDGRLDVDRLVAYDWDLIEPKLAAPDFRLGPHRLRSLRVWWDPAVGLRDKKRRRAGDGSVAILLGEDGEGRFFIHRALYLTVPAGSEETAGAAQCRELVAMVADTGVRLIHLEVNGVGAFLPETLRRTLFERGLTKVSVLEQRSVQAKVDRILGTIDGPLHASLIYAHDSVIAGPLGREMREWRPRGRGHDDGLDALAGAMSMCPRPRPDHTRQTGPILAQSDFDL</sequence>
<reference evidence="2 3" key="1">
    <citation type="submission" date="2017-07" db="EMBL/GenBank/DDBJ databases">
        <title>Niveispirillum cyanobacteriorum sp. nov., isolated from cyanobacterial aggregates in a eutrophic lake.</title>
        <authorList>
            <person name="Cai H."/>
        </authorList>
    </citation>
    <scope>NUCLEOTIDE SEQUENCE [LARGE SCALE GENOMIC DNA]</scope>
    <source>
        <strain evidence="3">TH1-14</strain>
    </source>
</reference>
<evidence type="ECO:0008006" key="4">
    <source>
        <dbReference type="Google" id="ProtNLM"/>
    </source>
</evidence>
<feature type="region of interest" description="Disordered" evidence="1">
    <location>
        <begin position="475"/>
        <end position="494"/>
    </location>
</feature>
<protein>
    <recommendedName>
        <fullName evidence="4">Terminase large subunit gp17-like C-terminal domain-containing protein</fullName>
    </recommendedName>
</protein>
<dbReference type="Gene3D" id="3.40.50.300">
    <property type="entry name" value="P-loop containing nucleotide triphosphate hydrolases"/>
    <property type="match status" value="1"/>
</dbReference>
<dbReference type="InterPro" id="IPR047987">
    <property type="entry name" value="Gp19-like_virus"/>
</dbReference>
<dbReference type="RefSeq" id="WP_094453646.1">
    <property type="nucleotide sequence ID" value="NZ_NOXU01000019.1"/>
</dbReference>
<dbReference type="Proteomes" id="UP000216998">
    <property type="component" value="Unassembled WGS sequence"/>
</dbReference>
<dbReference type="AlphaFoldDB" id="A0A255Z6E2"/>